<dbReference type="GO" id="GO:0030001">
    <property type="term" value="P:metal ion transport"/>
    <property type="evidence" value="ECO:0007669"/>
    <property type="project" value="UniProtKB-ARBA"/>
</dbReference>
<gene>
    <name evidence="9" type="ORF">EOW66_17920</name>
</gene>
<keyword evidence="6" id="KW-0406">Ion transport</keyword>
<keyword evidence="5 8" id="KW-1133">Transmembrane helix</keyword>
<evidence type="ECO:0000313" key="10">
    <source>
        <dbReference type="Proteomes" id="UP000288071"/>
    </source>
</evidence>
<feature type="transmembrane region" description="Helical" evidence="8">
    <location>
        <begin position="478"/>
        <end position="498"/>
    </location>
</feature>
<feature type="transmembrane region" description="Helical" evidence="8">
    <location>
        <begin position="39"/>
        <end position="60"/>
    </location>
</feature>
<proteinExistence type="predicted"/>
<protein>
    <submittedName>
        <fullName evidence="9">TrkH family potassium uptake protein</fullName>
    </submittedName>
</protein>
<organism evidence="9 10">
    <name type="scientific">Paenirhodobacter huangdaonensis</name>
    <dbReference type="NCBI Taxonomy" id="2501515"/>
    <lineage>
        <taxon>Bacteria</taxon>
        <taxon>Pseudomonadati</taxon>
        <taxon>Pseudomonadota</taxon>
        <taxon>Alphaproteobacteria</taxon>
        <taxon>Rhodobacterales</taxon>
        <taxon>Rhodobacter group</taxon>
        <taxon>Paenirhodobacter</taxon>
    </lineage>
</organism>
<accession>A0A3S4MDQ9</accession>
<feature type="transmembrane region" description="Helical" evidence="8">
    <location>
        <begin position="102"/>
        <end position="120"/>
    </location>
</feature>
<dbReference type="RefSeq" id="WP_128157711.1">
    <property type="nucleotide sequence ID" value="NZ_JBHSOM010000018.1"/>
</dbReference>
<dbReference type="PANTHER" id="PTHR32024:SF3">
    <property type="entry name" value="TRK SYSTEM POTASSIUM UPTAKE PROTEIN"/>
    <property type="match status" value="1"/>
</dbReference>
<keyword evidence="3" id="KW-1003">Cell membrane</keyword>
<feature type="transmembrane region" description="Helical" evidence="8">
    <location>
        <begin position="72"/>
        <end position="90"/>
    </location>
</feature>
<keyword evidence="7 8" id="KW-0472">Membrane</keyword>
<feature type="transmembrane region" description="Helical" evidence="8">
    <location>
        <begin position="186"/>
        <end position="208"/>
    </location>
</feature>
<feature type="transmembrane region" description="Helical" evidence="8">
    <location>
        <begin position="414"/>
        <end position="441"/>
    </location>
</feature>
<evidence type="ECO:0000313" key="9">
    <source>
        <dbReference type="EMBL" id="RWR48840.1"/>
    </source>
</evidence>
<dbReference type="AlphaFoldDB" id="A0A3S4MDQ9"/>
<evidence type="ECO:0000256" key="5">
    <source>
        <dbReference type="ARBA" id="ARBA00022989"/>
    </source>
</evidence>
<comment type="subcellular location">
    <subcellularLocation>
        <location evidence="1">Cell membrane</location>
        <topology evidence="1">Multi-pass membrane protein</topology>
    </subcellularLocation>
</comment>
<feature type="transmembrane region" description="Helical" evidence="8">
    <location>
        <begin position="280"/>
        <end position="301"/>
    </location>
</feature>
<comment type="caution">
    <text evidence="9">The sequence shown here is derived from an EMBL/GenBank/DDBJ whole genome shotgun (WGS) entry which is preliminary data.</text>
</comment>
<keyword evidence="4 8" id="KW-0812">Transmembrane</keyword>
<sequence>MLQKLRHVPLFVFLIAIAAAAMLVPAAHAFVLRNYAVSRAFFYSGVLFLMLSALLALATASNPKGHQGRTHLLTMFAAFVLLPVVLAVPFNESVRDTGLYNSWWEMVSSLTTTGATLYVPDRLAPSLHLWRALVGWMGGFFMLVMAIAVLAPLRLGGFEIFVAGNSTGGEAPSLLRDGAAEPGERVVHYAGVLLPAYAGLTALLWLLLMMAGDDSLVALCHAMSTLATSGISPLTGVAGAPAGLVGEMLIFLFLIPALSRRLWPGGGELRASEKLRDDPELWLAAVLVGMVAAFLLMRHWIAALDVETPAAFGPVLHSLWGSLFTALSFLTTTGFESASWDDARHWSGLGTPGLILAGLAITGGGIATTAGGVRLLRVYALLRHGERELNKLVHPASIAGGGPTARKLRREGAYIAWIFFMLFAMSIAVVMMAVSLTGLAFEPATIMSIAALSNTGPLAAFAADTPLSWADLGDATKFVLAAAMVLGRLETLAIIALFNPEFWRG</sequence>
<evidence type="ECO:0000256" key="6">
    <source>
        <dbReference type="ARBA" id="ARBA00023065"/>
    </source>
</evidence>
<evidence type="ECO:0000256" key="8">
    <source>
        <dbReference type="SAM" id="Phobius"/>
    </source>
</evidence>
<dbReference type="Proteomes" id="UP000288071">
    <property type="component" value="Unassembled WGS sequence"/>
</dbReference>
<evidence type="ECO:0000256" key="1">
    <source>
        <dbReference type="ARBA" id="ARBA00004651"/>
    </source>
</evidence>
<evidence type="ECO:0000256" key="3">
    <source>
        <dbReference type="ARBA" id="ARBA00022475"/>
    </source>
</evidence>
<reference evidence="9 10" key="1">
    <citation type="submission" date="2019-01" db="EMBL/GenBank/DDBJ databases">
        <title>Sinorhodobacter populi sp. nov. isolated from the symptomatic bark tissue of Populus euramericana canker.</title>
        <authorList>
            <person name="Xu G."/>
        </authorList>
    </citation>
    <scope>NUCLEOTIDE SEQUENCE [LARGE SCALE GENOMIC DNA]</scope>
    <source>
        <strain evidence="9 10">CGMCC 1.12963</strain>
    </source>
</reference>
<feature type="transmembrane region" description="Helical" evidence="8">
    <location>
        <begin position="354"/>
        <end position="376"/>
    </location>
</feature>
<dbReference type="InterPro" id="IPR003445">
    <property type="entry name" value="Cat_transpt"/>
</dbReference>
<dbReference type="PANTHER" id="PTHR32024">
    <property type="entry name" value="TRK SYSTEM POTASSIUM UPTAKE PROTEIN TRKG-RELATED"/>
    <property type="match status" value="1"/>
</dbReference>
<evidence type="ECO:0000256" key="4">
    <source>
        <dbReference type="ARBA" id="ARBA00022692"/>
    </source>
</evidence>
<dbReference type="EMBL" id="SAVA01000014">
    <property type="protein sequence ID" value="RWR48840.1"/>
    <property type="molecule type" value="Genomic_DNA"/>
</dbReference>
<dbReference type="GO" id="GO:0005886">
    <property type="term" value="C:plasma membrane"/>
    <property type="evidence" value="ECO:0007669"/>
    <property type="project" value="UniProtKB-SubCell"/>
</dbReference>
<name>A0A3S4MDQ9_9RHOB</name>
<reference evidence="10" key="2">
    <citation type="submission" date="2019-01" db="EMBL/GenBank/DDBJ databases">
        <title>Sinorhodobacter populi sp. nov. isolated from the symptomatic bark tissue of Populus euramericana canker.</title>
        <authorList>
            <person name="Li Y."/>
        </authorList>
    </citation>
    <scope>NUCLEOTIDE SEQUENCE [LARGE SCALE GENOMIC DNA]</scope>
    <source>
        <strain evidence="10">CGMCC 1.12963</strain>
    </source>
</reference>
<evidence type="ECO:0000256" key="2">
    <source>
        <dbReference type="ARBA" id="ARBA00022448"/>
    </source>
</evidence>
<keyword evidence="2" id="KW-0813">Transport</keyword>
<feature type="transmembrane region" description="Helical" evidence="8">
    <location>
        <begin position="132"/>
        <end position="153"/>
    </location>
</feature>
<evidence type="ECO:0000256" key="7">
    <source>
        <dbReference type="ARBA" id="ARBA00023136"/>
    </source>
</evidence>
<dbReference type="Pfam" id="PF02386">
    <property type="entry name" value="TrkH"/>
    <property type="match status" value="1"/>
</dbReference>
<keyword evidence="10" id="KW-1185">Reference proteome</keyword>
<dbReference type="GO" id="GO:0008324">
    <property type="term" value="F:monoatomic cation transmembrane transporter activity"/>
    <property type="evidence" value="ECO:0007669"/>
    <property type="project" value="InterPro"/>
</dbReference>
<feature type="transmembrane region" description="Helical" evidence="8">
    <location>
        <begin position="240"/>
        <end position="259"/>
    </location>
</feature>